<evidence type="ECO:0000313" key="1">
    <source>
        <dbReference type="EMBL" id="CAG8797540.1"/>
    </source>
</evidence>
<sequence>KVYIINDLTSTSTLFELKSTIHALSGISSLSIKIIADRQTYGHQL</sequence>
<comment type="caution">
    <text evidence="1">The sequence shown here is derived from an EMBL/GenBank/DDBJ whole genome shotgun (WGS) entry which is preliminary data.</text>
</comment>
<dbReference type="EMBL" id="CAJVQB010021607">
    <property type="protein sequence ID" value="CAG8797540.1"/>
    <property type="molecule type" value="Genomic_DNA"/>
</dbReference>
<proteinExistence type="predicted"/>
<organism evidence="1 2">
    <name type="scientific">Gigaspora margarita</name>
    <dbReference type="NCBI Taxonomy" id="4874"/>
    <lineage>
        <taxon>Eukaryota</taxon>
        <taxon>Fungi</taxon>
        <taxon>Fungi incertae sedis</taxon>
        <taxon>Mucoromycota</taxon>
        <taxon>Glomeromycotina</taxon>
        <taxon>Glomeromycetes</taxon>
        <taxon>Diversisporales</taxon>
        <taxon>Gigasporaceae</taxon>
        <taxon>Gigaspora</taxon>
    </lineage>
</organism>
<reference evidence="1 2" key="1">
    <citation type="submission" date="2021-06" db="EMBL/GenBank/DDBJ databases">
        <authorList>
            <person name="Kallberg Y."/>
            <person name="Tangrot J."/>
            <person name="Rosling A."/>
        </authorList>
    </citation>
    <scope>NUCLEOTIDE SEQUENCE [LARGE SCALE GENOMIC DNA]</scope>
    <source>
        <strain evidence="1 2">120-4 pot B 10/14</strain>
    </source>
</reference>
<keyword evidence="2" id="KW-1185">Reference proteome</keyword>
<gene>
    <name evidence="1" type="ORF">GMARGA_LOCUS22419</name>
</gene>
<evidence type="ECO:0000313" key="2">
    <source>
        <dbReference type="Proteomes" id="UP000789901"/>
    </source>
</evidence>
<dbReference type="Proteomes" id="UP000789901">
    <property type="component" value="Unassembled WGS sequence"/>
</dbReference>
<feature type="non-terminal residue" evidence="1">
    <location>
        <position position="1"/>
    </location>
</feature>
<protein>
    <submittedName>
        <fullName evidence="1">43131_t:CDS:1</fullName>
    </submittedName>
</protein>
<name>A0ABN7VSU6_GIGMA</name>
<accession>A0ABN7VSU6</accession>